<organism evidence="1">
    <name type="scientific">marine metagenome</name>
    <dbReference type="NCBI Taxonomy" id="408172"/>
    <lineage>
        <taxon>unclassified sequences</taxon>
        <taxon>metagenomes</taxon>
        <taxon>ecological metagenomes</taxon>
    </lineage>
</organism>
<evidence type="ECO:0000313" key="1">
    <source>
        <dbReference type="EMBL" id="SVC36504.1"/>
    </source>
</evidence>
<sequence>VQSFRQFPAVATILIKLSLVGCTSTAEDHLEDLLDGSVEHEQVKHEFLLARERAVGPLLDAFDDHRFAPVRGQLVEILFSLSMRLDDTRLSDALSEHLTSDPDPDVRALIAESAVLYNRVDMAAAFLQALEDEAPLVRQHALAGLAAMESRLDSAQQHTLAVRSRELLQDSSAGVRLEAQTRTAAIVAKWQAQATQLQLQAMLSEAEDLHRRAIEY</sequence>
<proteinExistence type="predicted"/>
<evidence type="ECO:0008006" key="2">
    <source>
        <dbReference type="Google" id="ProtNLM"/>
    </source>
</evidence>
<feature type="non-terminal residue" evidence="1">
    <location>
        <position position="1"/>
    </location>
</feature>
<dbReference type="SUPFAM" id="SSF48371">
    <property type="entry name" value="ARM repeat"/>
    <property type="match status" value="1"/>
</dbReference>
<reference evidence="1" key="1">
    <citation type="submission" date="2018-05" db="EMBL/GenBank/DDBJ databases">
        <authorList>
            <person name="Lanie J.A."/>
            <person name="Ng W.-L."/>
            <person name="Kazmierczak K.M."/>
            <person name="Andrzejewski T.M."/>
            <person name="Davidsen T.M."/>
            <person name="Wayne K.J."/>
            <person name="Tettelin H."/>
            <person name="Glass J.I."/>
            <person name="Rusch D."/>
            <person name="Podicherti R."/>
            <person name="Tsui H.-C.T."/>
            <person name="Winkler M.E."/>
        </authorList>
    </citation>
    <scope>NUCLEOTIDE SEQUENCE</scope>
</reference>
<protein>
    <recommendedName>
        <fullName evidence="2">HEAT repeat domain-containing protein</fullName>
    </recommendedName>
</protein>
<dbReference type="InterPro" id="IPR011989">
    <property type="entry name" value="ARM-like"/>
</dbReference>
<dbReference type="InterPro" id="IPR016024">
    <property type="entry name" value="ARM-type_fold"/>
</dbReference>
<dbReference type="AlphaFoldDB" id="A0A382LI16"/>
<dbReference type="Gene3D" id="1.25.10.10">
    <property type="entry name" value="Leucine-rich Repeat Variant"/>
    <property type="match status" value="1"/>
</dbReference>
<name>A0A382LI16_9ZZZZ</name>
<feature type="non-terminal residue" evidence="1">
    <location>
        <position position="216"/>
    </location>
</feature>
<accession>A0A382LI16</accession>
<dbReference type="EMBL" id="UINC01087270">
    <property type="protein sequence ID" value="SVC36504.1"/>
    <property type="molecule type" value="Genomic_DNA"/>
</dbReference>
<dbReference type="Pfam" id="PF13646">
    <property type="entry name" value="HEAT_2"/>
    <property type="match status" value="1"/>
</dbReference>
<gene>
    <name evidence="1" type="ORF">METZ01_LOCUS289358</name>
</gene>